<comment type="caution">
    <text evidence="2">The sequence shown here is derived from an EMBL/GenBank/DDBJ whole genome shotgun (WGS) entry which is preliminary data.</text>
</comment>
<dbReference type="Proteomes" id="UP000642014">
    <property type="component" value="Unassembled WGS sequence"/>
</dbReference>
<feature type="region of interest" description="Disordered" evidence="1">
    <location>
        <begin position="1"/>
        <end position="31"/>
    </location>
</feature>
<accession>A0AAV4KB23</accession>
<reference evidence="2 3" key="1">
    <citation type="journal article" date="2014" name="Int. J. Syst. Evol. Microbiol.">
        <title>Complete genome sequence of Corynebacterium casei LMG S-19264T (=DSM 44701T), isolated from a smear-ripened cheese.</title>
        <authorList>
            <consortium name="US DOE Joint Genome Institute (JGI-PGF)"/>
            <person name="Walter F."/>
            <person name="Albersmeier A."/>
            <person name="Kalinowski J."/>
            <person name="Ruckert C."/>
        </authorList>
    </citation>
    <scope>NUCLEOTIDE SEQUENCE [LARGE SCALE GENOMIC DNA]</scope>
    <source>
        <strain evidence="2 3">JCM 4205</strain>
    </source>
</reference>
<feature type="compositionally biased region" description="Gly residues" evidence="1">
    <location>
        <begin position="1"/>
        <end position="11"/>
    </location>
</feature>
<evidence type="ECO:0000313" key="2">
    <source>
        <dbReference type="EMBL" id="GGR05520.1"/>
    </source>
</evidence>
<proteinExistence type="predicted"/>
<sequence length="67" mass="7320">MSGRGDGGNGPAGPRPRRSVRFRPEPPVDPGVRSVKFCVRTAHSRVTQKYDGGASLQRAWIETWEAA</sequence>
<protein>
    <submittedName>
        <fullName evidence="2">Uncharacterized protein</fullName>
    </submittedName>
</protein>
<dbReference type="EMBL" id="BMSJ01000001">
    <property type="protein sequence ID" value="GGR05520.1"/>
    <property type="molecule type" value="Genomic_DNA"/>
</dbReference>
<dbReference type="AlphaFoldDB" id="A0AAV4KB23"/>
<organism evidence="2 3">
    <name type="scientific">Streptomyces cinereoruber</name>
    <dbReference type="NCBI Taxonomy" id="67260"/>
    <lineage>
        <taxon>Bacteria</taxon>
        <taxon>Bacillati</taxon>
        <taxon>Actinomycetota</taxon>
        <taxon>Actinomycetes</taxon>
        <taxon>Kitasatosporales</taxon>
        <taxon>Streptomycetaceae</taxon>
        <taxon>Streptomyces</taxon>
    </lineage>
</organism>
<name>A0AAV4KB23_9ACTN</name>
<evidence type="ECO:0000256" key="1">
    <source>
        <dbReference type="SAM" id="MobiDB-lite"/>
    </source>
</evidence>
<evidence type="ECO:0000313" key="3">
    <source>
        <dbReference type="Proteomes" id="UP000642014"/>
    </source>
</evidence>
<gene>
    <name evidence="2" type="ORF">GCM10010497_03610</name>
</gene>